<evidence type="ECO:0000313" key="1">
    <source>
        <dbReference type="EMBL" id="KAK2573660.1"/>
    </source>
</evidence>
<gene>
    <name evidence="1" type="ORF">P5673_001343</name>
</gene>
<reference evidence="1" key="1">
    <citation type="journal article" date="2023" name="G3 (Bethesda)">
        <title>Whole genome assembly and annotation of the endangered Caribbean coral Acropora cervicornis.</title>
        <authorList>
            <person name="Selwyn J.D."/>
            <person name="Vollmer S.V."/>
        </authorList>
    </citation>
    <scope>NUCLEOTIDE SEQUENCE</scope>
    <source>
        <strain evidence="1">K2</strain>
    </source>
</reference>
<organism evidence="1 2">
    <name type="scientific">Acropora cervicornis</name>
    <name type="common">Staghorn coral</name>
    <dbReference type="NCBI Taxonomy" id="6130"/>
    <lineage>
        <taxon>Eukaryota</taxon>
        <taxon>Metazoa</taxon>
        <taxon>Cnidaria</taxon>
        <taxon>Anthozoa</taxon>
        <taxon>Hexacorallia</taxon>
        <taxon>Scleractinia</taxon>
        <taxon>Astrocoeniina</taxon>
        <taxon>Acroporidae</taxon>
        <taxon>Acropora</taxon>
    </lineage>
</organism>
<reference evidence="1" key="2">
    <citation type="journal article" date="2023" name="Science">
        <title>Genomic signatures of disease resistance in endangered staghorn corals.</title>
        <authorList>
            <person name="Vollmer S.V."/>
            <person name="Selwyn J.D."/>
            <person name="Despard B.A."/>
            <person name="Roesel C.L."/>
        </authorList>
    </citation>
    <scope>NUCLEOTIDE SEQUENCE</scope>
    <source>
        <strain evidence="1">K2</strain>
    </source>
</reference>
<proteinExistence type="predicted"/>
<protein>
    <submittedName>
        <fullName evidence="1">Uncharacterized protein</fullName>
    </submittedName>
</protein>
<dbReference type="Proteomes" id="UP001249851">
    <property type="component" value="Unassembled WGS sequence"/>
</dbReference>
<dbReference type="EMBL" id="JARQWQ010000002">
    <property type="protein sequence ID" value="KAK2573660.1"/>
    <property type="molecule type" value="Genomic_DNA"/>
</dbReference>
<accession>A0AAD9R5W7</accession>
<evidence type="ECO:0000313" key="2">
    <source>
        <dbReference type="Proteomes" id="UP001249851"/>
    </source>
</evidence>
<keyword evidence="2" id="KW-1185">Reference proteome</keyword>
<comment type="caution">
    <text evidence="1">The sequence shown here is derived from an EMBL/GenBank/DDBJ whole genome shotgun (WGS) entry which is preliminary data.</text>
</comment>
<sequence>MYDFAQKVLCARWPVFVAENVVLCRGYGSYSDYDLAEPVKGVIGISSPPHLAGLTLLVSDYDIFVQFSEALATKYDLAYRKGEVYNQSSATEMCDLVPSVAGDIFVRWLRFNVQISDNRFEMEQ</sequence>
<dbReference type="AlphaFoldDB" id="A0AAD9R5W7"/>
<name>A0AAD9R5W7_ACRCE</name>